<dbReference type="EMBL" id="WTYV01000006">
    <property type="protein sequence ID" value="MXO72869.1"/>
    <property type="molecule type" value="Genomic_DNA"/>
</dbReference>
<dbReference type="Proteomes" id="UP000466966">
    <property type="component" value="Unassembled WGS sequence"/>
</dbReference>
<accession>A0A844YZ90</accession>
<name>A0A844YZ90_9SPHN</name>
<comment type="caution">
    <text evidence="1">The sequence shown here is derived from an EMBL/GenBank/DDBJ whole genome shotgun (WGS) entry which is preliminary data.</text>
</comment>
<reference evidence="1 2" key="1">
    <citation type="submission" date="2019-12" db="EMBL/GenBank/DDBJ databases">
        <title>Genomic-based taxomic classification of the family Erythrobacteraceae.</title>
        <authorList>
            <person name="Xu L."/>
        </authorList>
    </citation>
    <scope>NUCLEOTIDE SEQUENCE [LARGE SCALE GENOMIC DNA]</scope>
    <source>
        <strain evidence="1 2">M0322</strain>
    </source>
</reference>
<organism evidence="1 2">
    <name type="scientific">Alteraurantiacibacter buctensis</name>
    <dbReference type="NCBI Taxonomy" id="1503981"/>
    <lineage>
        <taxon>Bacteria</taxon>
        <taxon>Pseudomonadati</taxon>
        <taxon>Pseudomonadota</taxon>
        <taxon>Alphaproteobacteria</taxon>
        <taxon>Sphingomonadales</taxon>
        <taxon>Erythrobacteraceae</taxon>
        <taxon>Alteraurantiacibacter</taxon>
    </lineage>
</organism>
<gene>
    <name evidence="1" type="ORF">GRI99_14650</name>
</gene>
<sequence length="221" mass="22407">MKSTTKTEPWKAAQPQILGAGTSLQNAYTQNAPGIQAAADSITGLMPSMVQKYQQGDAGTNAARDYNVGVLGGQYLGANPYLDQVVQQAGNDVRNQTLAATGLRGLTGGSSQADLVSRNVANMASNLRYGDYNNERARMATAAGQAPGIAAADYLAITPLLASLQAAQAPLDAAGQYAGSVSGLFGPYSQTRQSSGLLGSLAGMAGLGLQAYGLGAFGGGK</sequence>
<dbReference type="RefSeq" id="WP_160772800.1">
    <property type="nucleotide sequence ID" value="NZ_WTYV01000006.1"/>
</dbReference>
<dbReference type="AlphaFoldDB" id="A0A844YZ90"/>
<evidence type="ECO:0000313" key="1">
    <source>
        <dbReference type="EMBL" id="MXO72869.1"/>
    </source>
</evidence>
<dbReference type="OrthoDB" id="7448680at2"/>
<proteinExistence type="predicted"/>
<keyword evidence="2" id="KW-1185">Reference proteome</keyword>
<protein>
    <submittedName>
        <fullName evidence="1">Uncharacterized protein</fullName>
    </submittedName>
</protein>
<evidence type="ECO:0000313" key="2">
    <source>
        <dbReference type="Proteomes" id="UP000466966"/>
    </source>
</evidence>